<dbReference type="InterPro" id="IPR032710">
    <property type="entry name" value="NTF2-like_dom_sf"/>
</dbReference>
<dbReference type="Pfam" id="PF07080">
    <property type="entry name" value="DUF1348"/>
    <property type="match status" value="1"/>
</dbReference>
<dbReference type="PANTHER" id="PTHR31757:SF0">
    <property type="entry name" value="SLL0781 PROTEIN"/>
    <property type="match status" value="1"/>
</dbReference>
<dbReference type="Proteomes" id="UP000315471">
    <property type="component" value="Unassembled WGS sequence"/>
</dbReference>
<dbReference type="SUPFAM" id="SSF54427">
    <property type="entry name" value="NTF2-like"/>
    <property type="match status" value="1"/>
</dbReference>
<accession>A0A5C6DFX9</accession>
<dbReference type="InterPro" id="IPR009783">
    <property type="entry name" value="DUF1348"/>
</dbReference>
<evidence type="ECO:0000313" key="2">
    <source>
        <dbReference type="EMBL" id="TWU35618.1"/>
    </source>
</evidence>
<evidence type="ECO:0000313" key="3">
    <source>
        <dbReference type="Proteomes" id="UP000315471"/>
    </source>
</evidence>
<evidence type="ECO:0000256" key="1">
    <source>
        <dbReference type="SAM" id="MobiDB-lite"/>
    </source>
</evidence>
<dbReference type="PANTHER" id="PTHR31757">
    <property type="entry name" value="SLL0781 PROTEIN"/>
    <property type="match status" value="1"/>
</dbReference>
<sequence>MTNQTGVLEDDKPVEALDSNTRDPKRVSPAYSVDSQWRNHDVFVNGREQIVEFLTGKWDKEIDYRLAKRLWALTENRTAGRPTETRLSRMSLL</sequence>
<dbReference type="AlphaFoldDB" id="A0A5C6DFX9"/>
<protein>
    <submittedName>
        <fullName evidence="2">Uncharacterized protein</fullName>
    </submittedName>
</protein>
<dbReference type="EMBL" id="SJPY01000009">
    <property type="protein sequence ID" value="TWU35618.1"/>
    <property type="molecule type" value="Genomic_DNA"/>
</dbReference>
<name>A0A5C6DFX9_9BACT</name>
<dbReference type="OrthoDB" id="9787970at2"/>
<keyword evidence="3" id="KW-1185">Reference proteome</keyword>
<dbReference type="Gene3D" id="3.10.450.50">
    <property type="match status" value="1"/>
</dbReference>
<gene>
    <name evidence="2" type="ORF">Q31b_50530</name>
</gene>
<feature type="region of interest" description="Disordered" evidence="1">
    <location>
        <begin position="1"/>
        <end position="29"/>
    </location>
</feature>
<organism evidence="2 3">
    <name type="scientific">Novipirellula aureliae</name>
    <dbReference type="NCBI Taxonomy" id="2527966"/>
    <lineage>
        <taxon>Bacteria</taxon>
        <taxon>Pseudomonadati</taxon>
        <taxon>Planctomycetota</taxon>
        <taxon>Planctomycetia</taxon>
        <taxon>Pirellulales</taxon>
        <taxon>Pirellulaceae</taxon>
        <taxon>Novipirellula</taxon>
    </lineage>
</organism>
<proteinExistence type="predicted"/>
<comment type="caution">
    <text evidence="2">The sequence shown here is derived from an EMBL/GenBank/DDBJ whole genome shotgun (WGS) entry which is preliminary data.</text>
</comment>
<reference evidence="2 3" key="1">
    <citation type="submission" date="2019-02" db="EMBL/GenBank/DDBJ databases">
        <title>Deep-cultivation of Planctomycetes and their phenomic and genomic characterization uncovers novel biology.</title>
        <authorList>
            <person name="Wiegand S."/>
            <person name="Jogler M."/>
            <person name="Boedeker C."/>
            <person name="Pinto D."/>
            <person name="Vollmers J."/>
            <person name="Rivas-Marin E."/>
            <person name="Kohn T."/>
            <person name="Peeters S.H."/>
            <person name="Heuer A."/>
            <person name="Rast P."/>
            <person name="Oberbeckmann S."/>
            <person name="Bunk B."/>
            <person name="Jeske O."/>
            <person name="Meyerdierks A."/>
            <person name="Storesund J.E."/>
            <person name="Kallscheuer N."/>
            <person name="Luecker S."/>
            <person name="Lage O.M."/>
            <person name="Pohl T."/>
            <person name="Merkel B.J."/>
            <person name="Hornburger P."/>
            <person name="Mueller R.-W."/>
            <person name="Bruemmer F."/>
            <person name="Labrenz M."/>
            <person name="Spormann A.M."/>
            <person name="Op Den Camp H."/>
            <person name="Overmann J."/>
            <person name="Amann R."/>
            <person name="Jetten M.S.M."/>
            <person name="Mascher T."/>
            <person name="Medema M.H."/>
            <person name="Devos D.P."/>
            <person name="Kaster A.-K."/>
            <person name="Ovreas L."/>
            <person name="Rohde M."/>
            <person name="Galperin M.Y."/>
            <person name="Jogler C."/>
        </authorList>
    </citation>
    <scope>NUCLEOTIDE SEQUENCE [LARGE SCALE GENOMIC DNA]</scope>
    <source>
        <strain evidence="2 3">Q31b</strain>
    </source>
</reference>
<feature type="compositionally biased region" description="Basic and acidic residues" evidence="1">
    <location>
        <begin position="9"/>
        <end position="26"/>
    </location>
</feature>